<sequence>MSVDPWRNRARRAVVSRLREGLRPNGDAPHYVICGSDPLAYRVVRELAQSYEARITVIVPSRRRPDGPDIAEIKGIHLVRADRLDEDAFRRAGLAGADGLALLHQNDVGNIHAALCAQEVEPRVRLVLRMFTPRLAEGVKRLFADCEVMSDSAMAAPAFVAAALGEPAPTDFHHAGRNFYVARRSEVLPESVVCGLADTTERNNPRVLPADQSRADLVLAEVMGQQAGTVVAARRIVQRRRWRRPFAVLFRGLRWFVSRKLGVATIAVLAVSTIFGGLLARSQDLGLWKALYVTLLTTITGSDVDLDASLGVQVIQVVLTLAGLALIPLITAVVVDAIVNARLALNVGRLHMPRENHVVVVGVGNVGTRIIRQLHELGIEVVAIDKDAEARGAPVARQLGIPLIIGDASQEAVLRTASVSTCQALVVVSTDDVSNLQAALNGRAIRPDVRVVMRLFDGDLAYRIQKAFNIGTSRSVSYLAAPAFVAALMNRDVIATIPVDRHVLLVSEVVVARGSLLDGATVGDASRAGEVRVIALARFGEPRPMWTPSSAFRIDGGDRLTVVARRSGLGWLLKRAMEQPEPAVETP</sequence>
<dbReference type="RefSeq" id="WP_377261260.1">
    <property type="nucleotide sequence ID" value="NZ_JBHLUH010000084.1"/>
</dbReference>
<proteinExistence type="predicted"/>
<dbReference type="InterPro" id="IPR003148">
    <property type="entry name" value="RCK_N"/>
</dbReference>
<dbReference type="EMBL" id="JBHLUH010000084">
    <property type="protein sequence ID" value="MFC0533546.1"/>
    <property type="molecule type" value="Genomic_DNA"/>
</dbReference>
<organism evidence="4 5">
    <name type="scientific">Phytohabitans kaempferiae</name>
    <dbReference type="NCBI Taxonomy" id="1620943"/>
    <lineage>
        <taxon>Bacteria</taxon>
        <taxon>Bacillati</taxon>
        <taxon>Actinomycetota</taxon>
        <taxon>Actinomycetes</taxon>
        <taxon>Micromonosporales</taxon>
        <taxon>Micromonosporaceae</taxon>
    </lineage>
</organism>
<dbReference type="InterPro" id="IPR006037">
    <property type="entry name" value="RCK_C"/>
</dbReference>
<dbReference type="InterPro" id="IPR036291">
    <property type="entry name" value="NAD(P)-bd_dom_sf"/>
</dbReference>
<dbReference type="InterPro" id="IPR036721">
    <property type="entry name" value="RCK_C_sf"/>
</dbReference>
<comment type="caution">
    <text evidence="4">The sequence shown here is derived from an EMBL/GenBank/DDBJ whole genome shotgun (WGS) entry which is preliminary data.</text>
</comment>
<evidence type="ECO:0000259" key="2">
    <source>
        <dbReference type="PROSITE" id="PS51201"/>
    </source>
</evidence>
<feature type="domain" description="RCK N-terminal" evidence="2">
    <location>
        <begin position="355"/>
        <end position="476"/>
    </location>
</feature>
<dbReference type="PANTHER" id="PTHR43833:SF11">
    <property type="entry name" value="VOLTAGE-GATED POTASSIUM CHANNEL KCH"/>
    <property type="match status" value="1"/>
</dbReference>
<evidence type="ECO:0000313" key="4">
    <source>
        <dbReference type="EMBL" id="MFC0533546.1"/>
    </source>
</evidence>
<feature type="domain" description="RCK N-terminal" evidence="2">
    <location>
        <begin position="28"/>
        <end position="149"/>
    </location>
</feature>
<keyword evidence="5" id="KW-1185">Reference proteome</keyword>
<feature type="domain" description="RCK C-terminal" evidence="3">
    <location>
        <begin position="494"/>
        <end position="578"/>
    </location>
</feature>
<dbReference type="SUPFAM" id="SSF51735">
    <property type="entry name" value="NAD(P)-binding Rossmann-fold domains"/>
    <property type="match status" value="2"/>
</dbReference>
<reference evidence="4 5" key="1">
    <citation type="submission" date="2024-09" db="EMBL/GenBank/DDBJ databases">
        <authorList>
            <person name="Sun Q."/>
            <person name="Mori K."/>
        </authorList>
    </citation>
    <scope>NUCLEOTIDE SEQUENCE [LARGE SCALE GENOMIC DNA]</scope>
    <source>
        <strain evidence="4 5">TBRC 3947</strain>
    </source>
</reference>
<keyword evidence="1" id="KW-1133">Transmembrane helix</keyword>
<dbReference type="Gene3D" id="3.40.50.720">
    <property type="entry name" value="NAD(P)-binding Rossmann-like Domain"/>
    <property type="match status" value="2"/>
</dbReference>
<dbReference type="Proteomes" id="UP001589867">
    <property type="component" value="Unassembled WGS sequence"/>
</dbReference>
<dbReference type="PROSITE" id="PS51202">
    <property type="entry name" value="RCK_C"/>
    <property type="match status" value="1"/>
</dbReference>
<gene>
    <name evidence="4" type="ORF">ACFFIA_38665</name>
</gene>
<feature type="transmembrane region" description="Helical" evidence="1">
    <location>
        <begin position="261"/>
        <end position="280"/>
    </location>
</feature>
<dbReference type="Pfam" id="PF02254">
    <property type="entry name" value="TrkA_N"/>
    <property type="match status" value="2"/>
</dbReference>
<dbReference type="SUPFAM" id="SSF116726">
    <property type="entry name" value="TrkA C-terminal domain-like"/>
    <property type="match status" value="1"/>
</dbReference>
<keyword evidence="1" id="KW-0472">Membrane</keyword>
<protein>
    <submittedName>
        <fullName evidence="4">NAD-binding protein</fullName>
    </submittedName>
</protein>
<dbReference type="PROSITE" id="PS51201">
    <property type="entry name" value="RCK_N"/>
    <property type="match status" value="2"/>
</dbReference>
<dbReference type="Gene3D" id="3.30.70.1450">
    <property type="entry name" value="Regulator of K+ conductance, C-terminal domain"/>
    <property type="match status" value="1"/>
</dbReference>
<dbReference type="InterPro" id="IPR050721">
    <property type="entry name" value="Trk_Ktr_HKT_K-transport"/>
</dbReference>
<evidence type="ECO:0000259" key="3">
    <source>
        <dbReference type="PROSITE" id="PS51202"/>
    </source>
</evidence>
<evidence type="ECO:0000256" key="1">
    <source>
        <dbReference type="SAM" id="Phobius"/>
    </source>
</evidence>
<dbReference type="PANTHER" id="PTHR43833">
    <property type="entry name" value="POTASSIUM CHANNEL PROTEIN 2-RELATED-RELATED"/>
    <property type="match status" value="1"/>
</dbReference>
<accession>A0ABV6MFN5</accession>
<feature type="transmembrane region" description="Helical" evidence="1">
    <location>
        <begin position="314"/>
        <end position="339"/>
    </location>
</feature>
<keyword evidence="1" id="KW-0812">Transmembrane</keyword>
<evidence type="ECO:0000313" key="5">
    <source>
        <dbReference type="Proteomes" id="UP001589867"/>
    </source>
</evidence>
<name>A0ABV6MFN5_9ACTN</name>